<organism evidence="1">
    <name type="scientific">Arion vulgaris</name>
    <dbReference type="NCBI Taxonomy" id="1028688"/>
    <lineage>
        <taxon>Eukaryota</taxon>
        <taxon>Metazoa</taxon>
        <taxon>Spiralia</taxon>
        <taxon>Lophotrochozoa</taxon>
        <taxon>Mollusca</taxon>
        <taxon>Gastropoda</taxon>
        <taxon>Heterobranchia</taxon>
        <taxon>Euthyneura</taxon>
        <taxon>Panpulmonata</taxon>
        <taxon>Eupulmonata</taxon>
        <taxon>Stylommatophora</taxon>
        <taxon>Helicina</taxon>
        <taxon>Arionoidea</taxon>
        <taxon>Arionidae</taxon>
        <taxon>Arion</taxon>
    </lineage>
</organism>
<evidence type="ECO:0000313" key="1">
    <source>
        <dbReference type="EMBL" id="CEK56281.1"/>
    </source>
</evidence>
<dbReference type="EMBL" id="HACG01009416">
    <property type="protein sequence ID" value="CEK56281.1"/>
    <property type="molecule type" value="Transcribed_RNA"/>
</dbReference>
<proteinExistence type="predicted"/>
<feature type="non-terminal residue" evidence="1">
    <location>
        <position position="95"/>
    </location>
</feature>
<dbReference type="AlphaFoldDB" id="A0A0B6YKE6"/>
<accession>A0A0B6YKE6</accession>
<feature type="non-terminal residue" evidence="1">
    <location>
        <position position="1"/>
    </location>
</feature>
<sequence length="95" mass="10886">ELIYKLLIRGKNLDQIFFRVQYMSSARVGDNPIKCVKKARKLPVDFSSRPTVDQFYPVAPKNQKSEVLPSWCLNLKCSKTKTPLLKSGIQRCLLS</sequence>
<gene>
    <name evidence="1" type="primary">ORF27257</name>
</gene>
<name>A0A0B6YKE6_9EUPU</name>
<protein>
    <submittedName>
        <fullName evidence="1">Uncharacterized protein</fullName>
    </submittedName>
</protein>
<reference evidence="1" key="1">
    <citation type="submission" date="2014-12" db="EMBL/GenBank/DDBJ databases">
        <title>Insight into the proteome of Arion vulgaris.</title>
        <authorList>
            <person name="Aradska J."/>
            <person name="Bulat T."/>
            <person name="Smidak R."/>
            <person name="Sarate P."/>
            <person name="Gangsoo J."/>
            <person name="Sialana F."/>
            <person name="Bilban M."/>
            <person name="Lubec G."/>
        </authorList>
    </citation>
    <scope>NUCLEOTIDE SEQUENCE</scope>
    <source>
        <tissue evidence="1">Skin</tissue>
    </source>
</reference>